<reference evidence="3" key="1">
    <citation type="submission" date="2017-09" db="EMBL/GenBank/DDBJ databases">
        <title>Depth-based differentiation of microbial function through sediment-hosted aquifers and enrichment of novel symbionts in the deep terrestrial subsurface.</title>
        <authorList>
            <person name="Probst A.J."/>
            <person name="Ladd B."/>
            <person name="Jarett J.K."/>
            <person name="Geller-Mcgrath D.E."/>
            <person name="Sieber C.M.K."/>
            <person name="Emerson J.B."/>
            <person name="Anantharaman K."/>
            <person name="Thomas B.C."/>
            <person name="Malmstrom R."/>
            <person name="Stieglmeier M."/>
            <person name="Klingl A."/>
            <person name="Woyke T."/>
            <person name="Ryan C.M."/>
            <person name="Banfield J.F."/>
        </authorList>
    </citation>
    <scope>NUCLEOTIDE SEQUENCE [LARGE SCALE GENOMIC DNA]</scope>
</reference>
<evidence type="ECO:0000256" key="1">
    <source>
        <dbReference type="SAM" id="Phobius"/>
    </source>
</evidence>
<protein>
    <submittedName>
        <fullName evidence="2">Uncharacterized protein</fullName>
    </submittedName>
</protein>
<proteinExistence type="predicted"/>
<organism evidence="2 3">
    <name type="scientific">Candidatus Wolfebacteria bacterium CG02_land_8_20_14_3_00_37_12</name>
    <dbReference type="NCBI Taxonomy" id="1975066"/>
    <lineage>
        <taxon>Bacteria</taxon>
        <taxon>Candidatus Wolfeibacteriota</taxon>
    </lineage>
</organism>
<sequence length="99" mass="11186">MLESLKNKLNKIQESDEQIKKRWLVLMSVISMAVIVAIWLFFLNSPIAENKADKTESSEEVSFGQVFKAGLNSVSGSGWEEIKSLYSQAIGKMFIKIEE</sequence>
<keyword evidence="1" id="KW-0812">Transmembrane</keyword>
<dbReference type="EMBL" id="PEUH01000012">
    <property type="protein sequence ID" value="PIV31914.1"/>
    <property type="molecule type" value="Genomic_DNA"/>
</dbReference>
<keyword evidence="1" id="KW-0472">Membrane</keyword>
<evidence type="ECO:0000313" key="2">
    <source>
        <dbReference type="EMBL" id="PIV31914.1"/>
    </source>
</evidence>
<gene>
    <name evidence="2" type="ORF">COS33_00680</name>
</gene>
<dbReference type="Proteomes" id="UP000230595">
    <property type="component" value="Unassembled WGS sequence"/>
</dbReference>
<comment type="caution">
    <text evidence="2">The sequence shown here is derived from an EMBL/GenBank/DDBJ whole genome shotgun (WGS) entry which is preliminary data.</text>
</comment>
<feature type="transmembrane region" description="Helical" evidence="1">
    <location>
        <begin position="21"/>
        <end position="42"/>
    </location>
</feature>
<dbReference type="AlphaFoldDB" id="A0A2M7CQG8"/>
<keyword evidence="1" id="KW-1133">Transmembrane helix</keyword>
<evidence type="ECO:0000313" key="3">
    <source>
        <dbReference type="Proteomes" id="UP000230595"/>
    </source>
</evidence>
<accession>A0A2M7CQG8</accession>
<name>A0A2M7CQG8_9BACT</name>